<dbReference type="AlphaFoldDB" id="A0A7R9NY40"/>
<gene>
    <name evidence="2" type="ORF">TTEB3V08_LOCUS8379</name>
</gene>
<reference evidence="2" key="1">
    <citation type="submission" date="2020-11" db="EMBL/GenBank/DDBJ databases">
        <authorList>
            <person name="Tran Van P."/>
        </authorList>
    </citation>
    <scope>NUCLEOTIDE SEQUENCE</scope>
</reference>
<name>A0A7R9NY40_9NEOP</name>
<feature type="region of interest" description="Disordered" evidence="1">
    <location>
        <begin position="155"/>
        <end position="182"/>
    </location>
</feature>
<feature type="compositionally biased region" description="Polar residues" evidence="1">
    <location>
        <begin position="158"/>
        <end position="167"/>
    </location>
</feature>
<evidence type="ECO:0000256" key="1">
    <source>
        <dbReference type="SAM" id="MobiDB-lite"/>
    </source>
</evidence>
<accession>A0A7R9NY40</accession>
<proteinExistence type="predicted"/>
<sequence>MANSNLNDNSDTNSCFNETEYENRPNNQLGLEDSDEEIKERDQDKVEPVVEEERKDKVEKNTQEDLIIVESIIIDDKGREIVKEQTMVEPIGDLNQFMKVLLQQINVKMDATNKKIDADTLLDAMLTLMKQCPIAVNSTKCNAVTRTATKFYQMGLHSPSSSPNVNTRAHMPHHPHSNTPSH</sequence>
<dbReference type="EMBL" id="OE003707">
    <property type="protein sequence ID" value="CAD7460449.1"/>
    <property type="molecule type" value="Genomic_DNA"/>
</dbReference>
<feature type="compositionally biased region" description="Low complexity" evidence="1">
    <location>
        <begin position="1"/>
        <end position="14"/>
    </location>
</feature>
<feature type="compositionally biased region" description="Basic and acidic residues" evidence="1">
    <location>
        <begin position="38"/>
        <end position="57"/>
    </location>
</feature>
<organism evidence="2">
    <name type="scientific">Timema tahoe</name>
    <dbReference type="NCBI Taxonomy" id="61484"/>
    <lineage>
        <taxon>Eukaryota</taxon>
        <taxon>Metazoa</taxon>
        <taxon>Ecdysozoa</taxon>
        <taxon>Arthropoda</taxon>
        <taxon>Hexapoda</taxon>
        <taxon>Insecta</taxon>
        <taxon>Pterygota</taxon>
        <taxon>Neoptera</taxon>
        <taxon>Polyneoptera</taxon>
        <taxon>Phasmatodea</taxon>
        <taxon>Timematodea</taxon>
        <taxon>Timematoidea</taxon>
        <taxon>Timematidae</taxon>
        <taxon>Timema</taxon>
    </lineage>
</organism>
<evidence type="ECO:0000313" key="2">
    <source>
        <dbReference type="EMBL" id="CAD7460449.1"/>
    </source>
</evidence>
<protein>
    <submittedName>
        <fullName evidence="2">Uncharacterized protein</fullName>
    </submittedName>
</protein>
<feature type="region of interest" description="Disordered" evidence="1">
    <location>
        <begin position="1"/>
        <end position="57"/>
    </location>
</feature>